<feature type="compositionally biased region" description="Low complexity" evidence="2">
    <location>
        <begin position="505"/>
        <end position="518"/>
    </location>
</feature>
<reference evidence="3 4" key="1">
    <citation type="submission" date="2018-11" db="EMBL/GenBank/DDBJ databases">
        <title>Genome sequence of Apiotrichum porosum DSM 27194.</title>
        <authorList>
            <person name="Aliyu H."/>
            <person name="Gorte O."/>
            <person name="Ochsenreither K."/>
        </authorList>
    </citation>
    <scope>NUCLEOTIDE SEQUENCE [LARGE SCALE GENOMIC DNA]</scope>
    <source>
        <strain evidence="3 4">DSM 27194</strain>
    </source>
</reference>
<dbReference type="OrthoDB" id="10687651at2759"/>
<dbReference type="Proteomes" id="UP000279236">
    <property type="component" value="Unassembled WGS sequence"/>
</dbReference>
<feature type="region of interest" description="Disordered" evidence="2">
    <location>
        <begin position="1"/>
        <end position="44"/>
    </location>
</feature>
<feature type="region of interest" description="Disordered" evidence="2">
    <location>
        <begin position="598"/>
        <end position="624"/>
    </location>
</feature>
<feature type="compositionally biased region" description="Low complexity" evidence="2">
    <location>
        <begin position="256"/>
        <end position="280"/>
    </location>
</feature>
<proteinExistence type="predicted"/>
<feature type="compositionally biased region" description="Polar residues" evidence="2">
    <location>
        <begin position="222"/>
        <end position="233"/>
    </location>
</feature>
<accession>A0A427XTX5</accession>
<feature type="region of interest" description="Disordered" evidence="2">
    <location>
        <begin position="441"/>
        <end position="462"/>
    </location>
</feature>
<feature type="region of interest" description="Disordered" evidence="2">
    <location>
        <begin position="493"/>
        <end position="562"/>
    </location>
</feature>
<evidence type="ECO:0000313" key="3">
    <source>
        <dbReference type="EMBL" id="RSH82396.1"/>
    </source>
</evidence>
<feature type="compositionally biased region" description="Low complexity" evidence="2">
    <location>
        <begin position="128"/>
        <end position="152"/>
    </location>
</feature>
<feature type="region of interest" description="Disordered" evidence="2">
    <location>
        <begin position="57"/>
        <end position="285"/>
    </location>
</feature>
<feature type="compositionally biased region" description="Low complexity" evidence="2">
    <location>
        <begin position="741"/>
        <end position="767"/>
    </location>
</feature>
<feature type="compositionally biased region" description="Low complexity" evidence="2">
    <location>
        <begin position="441"/>
        <end position="458"/>
    </location>
</feature>
<evidence type="ECO:0000256" key="2">
    <source>
        <dbReference type="SAM" id="MobiDB-lite"/>
    </source>
</evidence>
<protein>
    <submittedName>
        <fullName evidence="3">Uncharacterized protein</fullName>
    </submittedName>
</protein>
<dbReference type="RefSeq" id="XP_028476628.1">
    <property type="nucleotide sequence ID" value="XM_028622735.1"/>
</dbReference>
<comment type="caution">
    <text evidence="3">The sequence shown here is derived from an EMBL/GenBank/DDBJ whole genome shotgun (WGS) entry which is preliminary data.</text>
</comment>
<feature type="coiled-coil region" evidence="1">
    <location>
        <begin position="564"/>
        <end position="591"/>
    </location>
</feature>
<feature type="compositionally biased region" description="Polar residues" evidence="2">
    <location>
        <begin position="768"/>
        <end position="781"/>
    </location>
</feature>
<dbReference type="GeneID" id="39591907"/>
<name>A0A427XTX5_9TREE</name>
<feature type="compositionally biased region" description="Pro residues" evidence="2">
    <location>
        <begin position="104"/>
        <end position="113"/>
    </location>
</feature>
<feature type="compositionally biased region" description="Pro residues" evidence="2">
    <location>
        <begin position="64"/>
        <end position="75"/>
    </location>
</feature>
<keyword evidence="4" id="KW-1185">Reference proteome</keyword>
<dbReference type="EMBL" id="RSCE01000005">
    <property type="protein sequence ID" value="RSH82396.1"/>
    <property type="molecule type" value="Genomic_DNA"/>
</dbReference>
<sequence length="875" mass="91539">MGLLQRRSIHAGADGPVPQTPGRQRARKGSVPSQLGVPGMPDDAIQKRKSFVNIFRGLRKDDMPPPPVPSLPIGPAPVSILRTTSSFADGGGPAVSRTSLSMPGSPPRPPRPLPGVGVCSTLPPPRPSFSQPQRAYGHSPASSYSSMISSASGGRRPLLNISAPIPGLGDVPPLPTTSAVFSRERGGVSPTTSHDNMAANRRTLPALPTASIENTLGHARTDSVTTNDSSDQPPHSRRRIHSHLQDRLSNGYGGEMSPSPSMPSTLAKPPTPAVASAPAPERQSTGEQDFIFDARVAAMLSDPPLPPTTTPFTRIKATDPGTDVFTTVPASPLSNVPPPGRQQSRLRMYANTHSPVPSRPSSVVDNSEMRILPPGALLSRGESLGVSNRAAYPRAPKFVADGPRPDSLLSTASWASAASGPRLQAHDGVRVHRAGSMSDSIMGSVSESISGSISGGDSSMDDSVEDLRTVEDCGPMLPIRVGADPRNSLIVIHPQDPITPKSHQFPPSALLAPPSSFADGTPGSIYSNTSASSSNTDLHDSANSRTPTASRIKLMRSPSATREIDTLRTRNSLLEVTNARLEADLKKARSDVSLRPGNASIYSSARPGTKRDSASTTKTATANKRDSALTIRDDGAGIYSQMNAGGGRSQADLAVPALLSEIELLKRSGAQLQAELQAVRSQVSLLFPPTPAEMAEQEARDPSGGLSSPGRMSTDAKPDRNPFRASKHGGVQSGLVTPTLSSTSAVGMGSPSSSSSRSHSAASTASTPLTPQMSTQWAQVQTGPGSTVKLASYDKYTTIPPAHFTSIPPTLAPVPATRATVPVHHPQPRPMSAFSARSINTLSSRTPPPRPPRRVSRMPAVPAANINISTSVRAA</sequence>
<dbReference type="AlphaFoldDB" id="A0A427XTX5"/>
<keyword evidence="1" id="KW-0175">Coiled coil</keyword>
<organism evidence="3 4">
    <name type="scientific">Apiotrichum porosum</name>
    <dbReference type="NCBI Taxonomy" id="105984"/>
    <lineage>
        <taxon>Eukaryota</taxon>
        <taxon>Fungi</taxon>
        <taxon>Dikarya</taxon>
        <taxon>Basidiomycota</taxon>
        <taxon>Agaricomycotina</taxon>
        <taxon>Tremellomycetes</taxon>
        <taxon>Trichosporonales</taxon>
        <taxon>Trichosporonaceae</taxon>
        <taxon>Apiotrichum</taxon>
    </lineage>
</organism>
<evidence type="ECO:0000313" key="4">
    <source>
        <dbReference type="Proteomes" id="UP000279236"/>
    </source>
</evidence>
<evidence type="ECO:0000256" key="1">
    <source>
        <dbReference type="SAM" id="Coils"/>
    </source>
</evidence>
<gene>
    <name evidence="3" type="ORF">EHS24_007364</name>
</gene>
<feature type="compositionally biased region" description="Low complexity" evidence="2">
    <location>
        <begin position="527"/>
        <end position="536"/>
    </location>
</feature>
<feature type="region of interest" description="Disordered" evidence="2">
    <location>
        <begin position="693"/>
        <end position="781"/>
    </location>
</feature>